<evidence type="ECO:0000313" key="2">
    <source>
        <dbReference type="Proteomes" id="UP000238430"/>
    </source>
</evidence>
<protein>
    <submittedName>
        <fullName evidence="1">Uncharacterized protein</fullName>
    </submittedName>
</protein>
<dbReference type="Proteomes" id="UP000238430">
    <property type="component" value="Unassembled WGS sequence"/>
</dbReference>
<dbReference type="OrthoDB" id="1493337at2"/>
<dbReference type="EMBL" id="PXOT01000027">
    <property type="protein sequence ID" value="PSG87080.1"/>
    <property type="molecule type" value="Genomic_DNA"/>
</dbReference>
<dbReference type="RefSeq" id="WP_106680538.1">
    <property type="nucleotide sequence ID" value="NZ_JACHWV010000002.1"/>
</dbReference>
<comment type="caution">
    <text evidence="1">The sequence shown here is derived from an EMBL/GenBank/DDBJ whole genome shotgun (WGS) entry which is preliminary data.</text>
</comment>
<gene>
    <name evidence="1" type="ORF">C7H61_13295</name>
</gene>
<proteinExistence type="predicted"/>
<sequence>MKSKLLIGVVGYCPPTKFDIHLANKMINEAYDIIEKKFPETPKMVVSGLTNVGVLKIAYEQAILRKWSTKGVACSLANNYPLFPVDEQIIIGDNWGDESEEFLLNLDCMIRIGMGDQSIRECNIIREKGLPTFEYNLPAL</sequence>
<name>A0A2T1N6I0_9FLAO</name>
<organism evidence="1 2">
    <name type="scientific">Mesoflavibacter zeaxanthinifaciens subsp. sabulilitoris</name>
    <dbReference type="NCBI Taxonomy" id="1520893"/>
    <lineage>
        <taxon>Bacteria</taxon>
        <taxon>Pseudomonadati</taxon>
        <taxon>Bacteroidota</taxon>
        <taxon>Flavobacteriia</taxon>
        <taxon>Flavobacteriales</taxon>
        <taxon>Flavobacteriaceae</taxon>
        <taxon>Mesoflavibacter</taxon>
    </lineage>
</organism>
<evidence type="ECO:0000313" key="1">
    <source>
        <dbReference type="EMBL" id="PSG87080.1"/>
    </source>
</evidence>
<dbReference type="AlphaFoldDB" id="A0A2T1N6I0"/>
<keyword evidence="2" id="KW-1185">Reference proteome</keyword>
<accession>A0A2T1N6I0</accession>
<reference evidence="1 2" key="1">
    <citation type="submission" date="2018-03" db="EMBL/GenBank/DDBJ databases">
        <title>Mesoflavibacter sp. HG37 and Mesoflavibacter sp. HG96 sp.nov., two marine bacteria isolated from seawater of Western Pacific Ocean.</title>
        <authorList>
            <person name="Cheng H."/>
            <person name="Wu Y.-H."/>
            <person name="Guo L.-L."/>
            <person name="Xu X.-W."/>
        </authorList>
    </citation>
    <scope>NUCLEOTIDE SEQUENCE [LARGE SCALE GENOMIC DNA]</scope>
    <source>
        <strain evidence="1 2">KCTC 42117</strain>
    </source>
</reference>